<sequence>MSPTLGLVALVSLQLATMPKLLGQMRGPGQHQQRRPLWPCCLGRPASPRVGTQ</sequence>
<evidence type="ECO:0000313" key="4">
    <source>
        <dbReference type="Proteomes" id="UP000001075"/>
    </source>
</evidence>
<dbReference type="InParanoid" id="G3IQC7"/>
<evidence type="ECO:0000256" key="2">
    <source>
        <dbReference type="SAM" id="SignalP"/>
    </source>
</evidence>
<dbReference type="EMBL" id="JH066303">
    <property type="protein sequence ID" value="EGV91156.1"/>
    <property type="molecule type" value="Genomic_DNA"/>
</dbReference>
<feature type="region of interest" description="Disordered" evidence="1">
    <location>
        <begin position="24"/>
        <end position="53"/>
    </location>
</feature>
<feature type="chain" id="PRO_5003445794" evidence="2">
    <location>
        <begin position="24"/>
        <end position="53"/>
    </location>
</feature>
<keyword evidence="2" id="KW-0732">Signal</keyword>
<protein>
    <submittedName>
        <fullName evidence="3">Uncharacterized protein</fullName>
    </submittedName>
</protein>
<organism evidence="3 4">
    <name type="scientific">Cricetulus griseus</name>
    <name type="common">Chinese hamster</name>
    <name type="synonym">Cricetulus barabensis griseus</name>
    <dbReference type="NCBI Taxonomy" id="10029"/>
    <lineage>
        <taxon>Eukaryota</taxon>
        <taxon>Metazoa</taxon>
        <taxon>Chordata</taxon>
        <taxon>Craniata</taxon>
        <taxon>Vertebrata</taxon>
        <taxon>Euteleostomi</taxon>
        <taxon>Mammalia</taxon>
        <taxon>Eutheria</taxon>
        <taxon>Euarchontoglires</taxon>
        <taxon>Glires</taxon>
        <taxon>Rodentia</taxon>
        <taxon>Myomorpha</taxon>
        <taxon>Muroidea</taxon>
        <taxon>Cricetidae</taxon>
        <taxon>Cricetinae</taxon>
        <taxon>Cricetulus</taxon>
    </lineage>
</organism>
<proteinExistence type="predicted"/>
<accession>G3IQC7</accession>
<evidence type="ECO:0000256" key="1">
    <source>
        <dbReference type="SAM" id="MobiDB-lite"/>
    </source>
</evidence>
<gene>
    <name evidence="3" type="ORF">I79_026245</name>
</gene>
<dbReference type="Proteomes" id="UP000001075">
    <property type="component" value="Unassembled WGS sequence"/>
</dbReference>
<reference evidence="4" key="1">
    <citation type="journal article" date="2011" name="Nat. Biotechnol.">
        <title>The genomic sequence of the Chinese hamster ovary (CHO)-K1 cell line.</title>
        <authorList>
            <person name="Xu X."/>
            <person name="Nagarajan H."/>
            <person name="Lewis N.E."/>
            <person name="Pan S."/>
            <person name="Cai Z."/>
            <person name="Liu X."/>
            <person name="Chen W."/>
            <person name="Xie M."/>
            <person name="Wang W."/>
            <person name="Hammond S."/>
            <person name="Andersen M.R."/>
            <person name="Neff N."/>
            <person name="Passarelli B."/>
            <person name="Koh W."/>
            <person name="Fan H.C."/>
            <person name="Wang J."/>
            <person name="Gui Y."/>
            <person name="Lee K.H."/>
            <person name="Betenbaugh M.J."/>
            <person name="Quake S.R."/>
            <person name="Famili I."/>
            <person name="Palsson B.O."/>
            <person name="Wang J."/>
        </authorList>
    </citation>
    <scope>NUCLEOTIDE SEQUENCE [LARGE SCALE GENOMIC DNA]</scope>
    <source>
        <strain evidence="4">CHO K1 cell line</strain>
    </source>
</reference>
<name>G3IQC7_CRIGR</name>
<dbReference type="AlphaFoldDB" id="G3IQC7"/>
<feature type="signal peptide" evidence="2">
    <location>
        <begin position="1"/>
        <end position="23"/>
    </location>
</feature>
<evidence type="ECO:0000313" key="3">
    <source>
        <dbReference type="EMBL" id="EGV91156.1"/>
    </source>
</evidence>